<dbReference type="InterPro" id="IPR018193">
    <property type="entry name" value="Glyc_kinase_flavodox-like_fold"/>
</dbReference>
<dbReference type="Proteomes" id="UP001241848">
    <property type="component" value="Unassembled WGS sequence"/>
</dbReference>
<proteinExistence type="inferred from homology"/>
<dbReference type="InterPro" id="IPR036129">
    <property type="entry name" value="Glycerate_kinase_sf"/>
</dbReference>
<dbReference type="Gene3D" id="3.90.1510.10">
    <property type="entry name" value="Glycerate kinase, domain 2"/>
    <property type="match status" value="1"/>
</dbReference>
<dbReference type="RefSeq" id="WP_305753495.1">
    <property type="nucleotide sequence ID" value="NZ_JAPCKK010000006.1"/>
</dbReference>
<dbReference type="SUPFAM" id="SSF110738">
    <property type="entry name" value="Glycerate kinase I"/>
    <property type="match status" value="1"/>
</dbReference>
<dbReference type="InterPro" id="IPR018197">
    <property type="entry name" value="Glycerate_kinase_RE-like"/>
</dbReference>
<dbReference type="Pfam" id="PF02595">
    <property type="entry name" value="Gly_kinase"/>
    <property type="match status" value="1"/>
</dbReference>
<dbReference type="Gene3D" id="3.40.50.10350">
    <property type="entry name" value="Glycerate kinase, domain 1"/>
    <property type="match status" value="1"/>
</dbReference>
<dbReference type="InterPro" id="IPR004381">
    <property type="entry name" value="Glycerate_kinase"/>
</dbReference>
<name>A0ABT9FN81_9BACL</name>
<evidence type="ECO:0000313" key="6">
    <source>
        <dbReference type="Proteomes" id="UP001241848"/>
    </source>
</evidence>
<comment type="caution">
    <text evidence="5">The sequence shown here is derived from an EMBL/GenBank/DDBJ whole genome shotgun (WGS) entry which is preliminary data.</text>
</comment>
<accession>A0ABT9FN81</accession>
<gene>
    <name evidence="5" type="ORF">OIN60_03530</name>
</gene>
<dbReference type="GO" id="GO:0016301">
    <property type="term" value="F:kinase activity"/>
    <property type="evidence" value="ECO:0007669"/>
    <property type="project" value="UniProtKB-KW"/>
</dbReference>
<dbReference type="PIRSF" id="PIRSF006078">
    <property type="entry name" value="GlxK"/>
    <property type="match status" value="1"/>
</dbReference>
<reference evidence="5 6" key="1">
    <citation type="submission" date="2022-10" db="EMBL/GenBank/DDBJ databases">
        <title>Paenibacillus description and whole genome data of maize root bacterial community.</title>
        <authorList>
            <person name="Marton D."/>
            <person name="Farkas M."/>
            <person name="Cserhati M."/>
        </authorList>
    </citation>
    <scope>NUCLEOTIDE SEQUENCE [LARGE SCALE GENOMIC DNA]</scope>
    <source>
        <strain evidence="5 6">P96</strain>
    </source>
</reference>
<keyword evidence="3 4" id="KW-0418">Kinase</keyword>
<organism evidence="5 6">
    <name type="scientific">Paenibacillus zeirhizosphaerae</name>
    <dbReference type="NCBI Taxonomy" id="2987519"/>
    <lineage>
        <taxon>Bacteria</taxon>
        <taxon>Bacillati</taxon>
        <taxon>Bacillota</taxon>
        <taxon>Bacilli</taxon>
        <taxon>Bacillales</taxon>
        <taxon>Paenibacillaceae</taxon>
        <taxon>Paenibacillus</taxon>
    </lineage>
</organism>
<keyword evidence="6" id="KW-1185">Reference proteome</keyword>
<evidence type="ECO:0000256" key="3">
    <source>
        <dbReference type="ARBA" id="ARBA00022777"/>
    </source>
</evidence>
<sequence>MKILVAPDSYKGSLSAKEAAIYMEQGIRDVLPHAEVTIIPVADGGEGTVDAIVSAAHGTLHEVEVVGPIGDTVKSFFGVLRDDQTAVIEMAAASGLTLVPAGRLNPMIATTYGTGQLIKHALDYGCRKIVIGIGGSATNDGGVGMAQALGVRFLNEQGTEISFGGGELSKIRRIDISNIDPRVKDCEIRVASDVTNPFCGPHGAAAIYGPQKGATSEMIKQLEHGMVHLSRLIREQLGIEIETVPGAGAAGGLGGGLIAFLSAKIGRGIDMVLETTEFEEIIQQVEIVFTGEGRTDSQTAQGKTAAGIAKIAKKYKKPVICISGSISTDVDSLYELGIDAIVAITQSPMTLEDAMRNAPSLIRQTTASVMRILLIPVKGG</sequence>
<evidence type="ECO:0000256" key="4">
    <source>
        <dbReference type="PIRNR" id="PIRNR006078"/>
    </source>
</evidence>
<evidence type="ECO:0000313" key="5">
    <source>
        <dbReference type="EMBL" id="MDP4095862.1"/>
    </source>
</evidence>
<protein>
    <submittedName>
        <fullName evidence="5">Glycerate kinase</fullName>
    </submittedName>
</protein>
<evidence type="ECO:0000256" key="1">
    <source>
        <dbReference type="ARBA" id="ARBA00006284"/>
    </source>
</evidence>
<keyword evidence="2 4" id="KW-0808">Transferase</keyword>
<dbReference type="EMBL" id="JAPCKK010000006">
    <property type="protein sequence ID" value="MDP4095862.1"/>
    <property type="molecule type" value="Genomic_DNA"/>
</dbReference>
<dbReference type="NCBIfam" id="TIGR00045">
    <property type="entry name" value="glycerate kinase"/>
    <property type="match status" value="1"/>
</dbReference>
<comment type="similarity">
    <text evidence="1 4">Belongs to the glycerate kinase type-1 family.</text>
</comment>
<evidence type="ECO:0000256" key="2">
    <source>
        <dbReference type="ARBA" id="ARBA00022679"/>
    </source>
</evidence>
<dbReference type="PANTHER" id="PTHR21599">
    <property type="entry name" value="GLYCERATE KINASE"/>
    <property type="match status" value="1"/>
</dbReference>
<dbReference type="PANTHER" id="PTHR21599:SF0">
    <property type="entry name" value="GLYCERATE KINASE"/>
    <property type="match status" value="1"/>
</dbReference>